<comment type="caution">
    <text evidence="1">The sequence shown here is derived from an EMBL/GenBank/DDBJ whole genome shotgun (WGS) entry which is preliminary data.</text>
</comment>
<protein>
    <submittedName>
        <fullName evidence="1">Uncharacterized protein</fullName>
    </submittedName>
</protein>
<dbReference type="RefSeq" id="WP_207126475.1">
    <property type="nucleotide sequence ID" value="NZ_BOPO01000077.1"/>
</dbReference>
<dbReference type="AlphaFoldDB" id="A0A8J4ELQ6"/>
<gene>
    <name evidence="1" type="ORF">NUM_40150</name>
</gene>
<accession>A0A8J4ELQ6</accession>
<dbReference type="Proteomes" id="UP000614996">
    <property type="component" value="Unassembled WGS sequence"/>
</dbReference>
<dbReference type="EMBL" id="BOPO01000077">
    <property type="protein sequence ID" value="GIL28761.1"/>
    <property type="molecule type" value="Genomic_DNA"/>
</dbReference>
<keyword evidence="2" id="KW-1185">Reference proteome</keyword>
<evidence type="ECO:0000313" key="1">
    <source>
        <dbReference type="EMBL" id="GIL28761.1"/>
    </source>
</evidence>
<sequence length="96" mass="11009">MTDIVDGLRLDLPFGDEGRMRAIMREMSDELAPRRFALWEVAPGWADARLVGWGYSDGEDTTLRLPREYHSTTLARLPARLRRLRLEPVWVDPATG</sequence>
<proteinExistence type="predicted"/>
<reference evidence="2" key="1">
    <citation type="journal article" date="2021" name="Int. J. Syst. Evol. Microbiol.">
        <title>Actinocatenispora comari sp. nov., an endophytic actinomycete isolated from aerial parts of Comarum salesowianum.</title>
        <authorList>
            <person name="Oyunbileg N."/>
            <person name="Iizaka Y."/>
            <person name="Hamada M."/>
            <person name="Davaapurev B.O."/>
            <person name="Fukumoto A."/>
            <person name="Tsetseg B."/>
            <person name="Kato F."/>
            <person name="Tamura T."/>
            <person name="Batkhuu J."/>
            <person name="Anzai Y."/>
        </authorList>
    </citation>
    <scope>NUCLEOTIDE SEQUENCE [LARGE SCALE GENOMIC DNA]</scope>
    <source>
        <strain evidence="2">NUM-2625</strain>
    </source>
</reference>
<name>A0A8J4ELQ6_9ACTN</name>
<evidence type="ECO:0000313" key="2">
    <source>
        <dbReference type="Proteomes" id="UP000614996"/>
    </source>
</evidence>
<organism evidence="1 2">
    <name type="scientific">Actinocatenispora comari</name>
    <dbReference type="NCBI Taxonomy" id="2807577"/>
    <lineage>
        <taxon>Bacteria</taxon>
        <taxon>Bacillati</taxon>
        <taxon>Actinomycetota</taxon>
        <taxon>Actinomycetes</taxon>
        <taxon>Micromonosporales</taxon>
        <taxon>Micromonosporaceae</taxon>
        <taxon>Actinocatenispora</taxon>
    </lineage>
</organism>